<dbReference type="Proteomes" id="UP000077177">
    <property type="component" value="Chromosome"/>
</dbReference>
<dbReference type="OrthoDB" id="795272at2"/>
<evidence type="ECO:0000313" key="2">
    <source>
        <dbReference type="Proteomes" id="UP000077177"/>
    </source>
</evidence>
<sequence length="178" mass="20754">MISNEKDGDVEVFSSYSSRTVNNFWNLLFYNTQTGQINILDENRRMVITSMEYKVHPPATIGVIFYEIKVADYNKDGLQDHKDPTYLFVSNHDGTTFRQLSPNEINLTHWQLLAKSSLVLMQGTRNSNNDKKFDEEDETVVYQFDLNKNTVPAEPFSKDLVERLKLTLWKHWGQQKKG</sequence>
<protein>
    <submittedName>
        <fullName evidence="1">Uncharacterized protein</fullName>
    </submittedName>
</protein>
<dbReference type="STRING" id="1492898.SY85_03165"/>
<dbReference type="RefSeq" id="WP_066401776.1">
    <property type="nucleotide sequence ID" value="NZ_CP011390.1"/>
</dbReference>
<accession>A0A172TRF4</accession>
<reference evidence="2" key="1">
    <citation type="submission" date="2015-01" db="EMBL/GenBank/DDBJ databases">
        <title>Flavisolibacter sp./LCS9/ whole genome sequencing.</title>
        <authorList>
            <person name="Kim M.K."/>
            <person name="Srinivasan S."/>
            <person name="Lee J.-J."/>
        </authorList>
    </citation>
    <scope>NUCLEOTIDE SEQUENCE [LARGE SCALE GENOMIC DNA]</scope>
    <source>
        <strain evidence="2">LCS9</strain>
    </source>
</reference>
<gene>
    <name evidence="1" type="ORF">SY85_03165</name>
</gene>
<organism evidence="1 2">
    <name type="scientific">Flavisolibacter tropicus</name>
    <dbReference type="NCBI Taxonomy" id="1492898"/>
    <lineage>
        <taxon>Bacteria</taxon>
        <taxon>Pseudomonadati</taxon>
        <taxon>Bacteroidota</taxon>
        <taxon>Chitinophagia</taxon>
        <taxon>Chitinophagales</taxon>
        <taxon>Chitinophagaceae</taxon>
        <taxon>Flavisolibacter</taxon>
    </lineage>
</organism>
<name>A0A172TRF4_9BACT</name>
<dbReference type="AlphaFoldDB" id="A0A172TRF4"/>
<dbReference type="KEGG" id="fla:SY85_03165"/>
<reference evidence="1 2" key="2">
    <citation type="journal article" date="2016" name="Int. J. Syst. Evol. Microbiol.">
        <title>Flavisolibacter tropicus sp. nov., isolated from tropical soil.</title>
        <authorList>
            <person name="Lee J.J."/>
            <person name="Kang M.S."/>
            <person name="Kim G.S."/>
            <person name="Lee C.S."/>
            <person name="Lim S."/>
            <person name="Lee J."/>
            <person name="Roh S.H."/>
            <person name="Kang H."/>
            <person name="Ha J.M."/>
            <person name="Bae S."/>
            <person name="Jung H.Y."/>
            <person name="Kim M.K."/>
        </authorList>
    </citation>
    <scope>NUCLEOTIDE SEQUENCE [LARGE SCALE GENOMIC DNA]</scope>
    <source>
        <strain evidence="1 2">LCS9</strain>
    </source>
</reference>
<proteinExistence type="predicted"/>
<keyword evidence="2" id="KW-1185">Reference proteome</keyword>
<evidence type="ECO:0000313" key="1">
    <source>
        <dbReference type="EMBL" id="ANE49651.1"/>
    </source>
</evidence>
<dbReference type="EMBL" id="CP011390">
    <property type="protein sequence ID" value="ANE49651.1"/>
    <property type="molecule type" value="Genomic_DNA"/>
</dbReference>